<keyword evidence="1" id="KW-1133">Transmembrane helix</keyword>
<keyword evidence="5" id="KW-1185">Reference proteome</keyword>
<dbReference type="CDD" id="cd01948">
    <property type="entry name" value="EAL"/>
    <property type="match status" value="1"/>
</dbReference>
<organism evidence="4 5">
    <name type="scientific">Cryptosporangium japonicum</name>
    <dbReference type="NCBI Taxonomy" id="80872"/>
    <lineage>
        <taxon>Bacteria</taxon>
        <taxon>Bacillati</taxon>
        <taxon>Actinomycetota</taxon>
        <taxon>Actinomycetes</taxon>
        <taxon>Cryptosporangiales</taxon>
        <taxon>Cryptosporangiaceae</taxon>
        <taxon>Cryptosporangium</taxon>
    </lineage>
</organism>
<dbReference type="PROSITE" id="PS50887">
    <property type="entry name" value="GGDEF"/>
    <property type="match status" value="1"/>
</dbReference>
<dbReference type="Gene3D" id="3.30.70.270">
    <property type="match status" value="1"/>
</dbReference>
<dbReference type="NCBIfam" id="TIGR00254">
    <property type="entry name" value="GGDEF"/>
    <property type="match status" value="1"/>
</dbReference>
<dbReference type="Pfam" id="PF00563">
    <property type="entry name" value="EAL"/>
    <property type="match status" value="1"/>
</dbReference>
<gene>
    <name evidence="4" type="ORF">GCM10009539_26560</name>
</gene>
<feature type="transmembrane region" description="Helical" evidence="1">
    <location>
        <begin position="12"/>
        <end position="35"/>
    </location>
</feature>
<dbReference type="EMBL" id="BAAAGX010000010">
    <property type="protein sequence ID" value="GAA0239946.1"/>
    <property type="molecule type" value="Genomic_DNA"/>
</dbReference>
<feature type="transmembrane region" description="Helical" evidence="1">
    <location>
        <begin position="72"/>
        <end position="92"/>
    </location>
</feature>
<protein>
    <recommendedName>
        <fullName evidence="6">Diguanylate cyclase/phosphodiesterase</fullName>
    </recommendedName>
</protein>
<proteinExistence type="predicted"/>
<dbReference type="SUPFAM" id="SSF141868">
    <property type="entry name" value="EAL domain-like"/>
    <property type="match status" value="1"/>
</dbReference>
<feature type="transmembrane region" description="Helical" evidence="1">
    <location>
        <begin position="98"/>
        <end position="115"/>
    </location>
</feature>
<feature type="domain" description="GGDEF" evidence="3">
    <location>
        <begin position="201"/>
        <end position="323"/>
    </location>
</feature>
<sequence>MTRRSLRPSVVATRRAMAVTAAVACAVGGVIGLLGTLVPPESDTDDAIRLASVASMAVGAALARWGQRLPPLAFYLLAESAALLISVSVWLQRDKPDAAAVAALLLIVTVFFFAFFDPLASLPGLVTVLGGLAVIQVGWGALPWSTVLVLAGLNLLIAAVVGWLVRAAADSGLDVVTGLPNWRGLERAGHAALQRARLRGQPFTVALLNIDGFARTNAVSGTAEGVRILRACGQAWAGAITPPVVLGRTSGDDFVLVAPGAGLGSVAPVLDALRAAAPPFVRFSVGVAGYSPGDAVRTLLDRADGALKLAKAEGGNRTVYARDDSANAQALVAGLDSGEFRVVYQPIADTGTGRVTGAEALVRWVRAGHGPVPPDEFIPLAERCGFITTLGEWVLRTACRDAAAWPRAVPAKVTVNVSGQQMHRPDYAEHVLAVLAETGLPADRLVLEVTESTLQADSPTAIDALRALRAAGVRIAIDDFGTGYSSLSRLQHLPADILKIDQSFVAALRPEDHAAPLVAAVTALAHALGLRTVAEGVEEHYQTVLLAHHGVDEVQGWLHGRPGAPERISEALTEQARSAQPAPTAVEI</sequence>
<dbReference type="PANTHER" id="PTHR33121">
    <property type="entry name" value="CYCLIC DI-GMP PHOSPHODIESTERASE PDEF"/>
    <property type="match status" value="1"/>
</dbReference>
<evidence type="ECO:0000259" key="3">
    <source>
        <dbReference type="PROSITE" id="PS50887"/>
    </source>
</evidence>
<dbReference type="InterPro" id="IPR000160">
    <property type="entry name" value="GGDEF_dom"/>
</dbReference>
<dbReference type="InterPro" id="IPR001633">
    <property type="entry name" value="EAL_dom"/>
</dbReference>
<evidence type="ECO:0000259" key="2">
    <source>
        <dbReference type="PROSITE" id="PS50883"/>
    </source>
</evidence>
<keyword evidence="1" id="KW-0472">Membrane</keyword>
<dbReference type="Gene3D" id="3.20.20.450">
    <property type="entry name" value="EAL domain"/>
    <property type="match status" value="1"/>
</dbReference>
<name>A0ABN0U628_9ACTN</name>
<dbReference type="CDD" id="cd01949">
    <property type="entry name" value="GGDEF"/>
    <property type="match status" value="1"/>
</dbReference>
<dbReference type="InterPro" id="IPR035919">
    <property type="entry name" value="EAL_sf"/>
</dbReference>
<feature type="transmembrane region" description="Helical" evidence="1">
    <location>
        <begin position="147"/>
        <end position="165"/>
    </location>
</feature>
<accession>A0ABN0U628</accession>
<dbReference type="Pfam" id="PF00990">
    <property type="entry name" value="GGDEF"/>
    <property type="match status" value="1"/>
</dbReference>
<feature type="domain" description="EAL" evidence="2">
    <location>
        <begin position="324"/>
        <end position="576"/>
    </location>
</feature>
<keyword evidence="1" id="KW-0812">Transmembrane</keyword>
<dbReference type="InterPro" id="IPR043128">
    <property type="entry name" value="Rev_trsase/Diguanyl_cyclase"/>
</dbReference>
<dbReference type="PROSITE" id="PS50883">
    <property type="entry name" value="EAL"/>
    <property type="match status" value="1"/>
</dbReference>
<dbReference type="PANTHER" id="PTHR33121:SF79">
    <property type="entry name" value="CYCLIC DI-GMP PHOSPHODIESTERASE PDED-RELATED"/>
    <property type="match status" value="1"/>
</dbReference>
<dbReference type="SMART" id="SM00267">
    <property type="entry name" value="GGDEF"/>
    <property type="match status" value="1"/>
</dbReference>
<dbReference type="SUPFAM" id="SSF55073">
    <property type="entry name" value="Nucleotide cyclase"/>
    <property type="match status" value="1"/>
</dbReference>
<evidence type="ECO:0000256" key="1">
    <source>
        <dbReference type="SAM" id="Phobius"/>
    </source>
</evidence>
<evidence type="ECO:0000313" key="5">
    <source>
        <dbReference type="Proteomes" id="UP001500967"/>
    </source>
</evidence>
<evidence type="ECO:0008006" key="6">
    <source>
        <dbReference type="Google" id="ProtNLM"/>
    </source>
</evidence>
<dbReference type="InterPro" id="IPR029787">
    <property type="entry name" value="Nucleotide_cyclase"/>
</dbReference>
<comment type="caution">
    <text evidence="4">The sequence shown here is derived from an EMBL/GenBank/DDBJ whole genome shotgun (WGS) entry which is preliminary data.</text>
</comment>
<evidence type="ECO:0000313" key="4">
    <source>
        <dbReference type="EMBL" id="GAA0239946.1"/>
    </source>
</evidence>
<feature type="transmembrane region" description="Helical" evidence="1">
    <location>
        <begin position="122"/>
        <end position="141"/>
    </location>
</feature>
<dbReference type="Proteomes" id="UP001500967">
    <property type="component" value="Unassembled WGS sequence"/>
</dbReference>
<reference evidence="4 5" key="1">
    <citation type="journal article" date="2019" name="Int. J. Syst. Evol. Microbiol.">
        <title>The Global Catalogue of Microorganisms (GCM) 10K type strain sequencing project: providing services to taxonomists for standard genome sequencing and annotation.</title>
        <authorList>
            <consortium name="The Broad Institute Genomics Platform"/>
            <consortium name="The Broad Institute Genome Sequencing Center for Infectious Disease"/>
            <person name="Wu L."/>
            <person name="Ma J."/>
        </authorList>
    </citation>
    <scope>NUCLEOTIDE SEQUENCE [LARGE SCALE GENOMIC DNA]</scope>
    <source>
        <strain evidence="4 5">JCM 10425</strain>
    </source>
</reference>
<dbReference type="InterPro" id="IPR050706">
    <property type="entry name" value="Cyclic-di-GMP_PDE-like"/>
</dbReference>
<dbReference type="SMART" id="SM00052">
    <property type="entry name" value="EAL"/>
    <property type="match status" value="1"/>
</dbReference>